<dbReference type="AlphaFoldDB" id="A0A6H2A0N2"/>
<evidence type="ECO:0000313" key="1">
    <source>
        <dbReference type="EMBL" id="QJA53211.1"/>
    </source>
</evidence>
<dbReference type="EMBL" id="MT144403">
    <property type="protein sequence ID" value="QJA53211.1"/>
    <property type="molecule type" value="Genomic_DNA"/>
</dbReference>
<name>A0A6H2A0N2_9ZZZZ</name>
<reference evidence="1" key="1">
    <citation type="submission" date="2020-03" db="EMBL/GenBank/DDBJ databases">
        <title>The deep terrestrial virosphere.</title>
        <authorList>
            <person name="Holmfeldt K."/>
            <person name="Nilsson E."/>
            <person name="Simone D."/>
            <person name="Lopez-Fernandez M."/>
            <person name="Wu X."/>
            <person name="de Brujin I."/>
            <person name="Lundin D."/>
            <person name="Andersson A."/>
            <person name="Bertilsson S."/>
            <person name="Dopson M."/>
        </authorList>
    </citation>
    <scope>NUCLEOTIDE SEQUENCE</scope>
    <source>
        <strain evidence="1">TM448A03308</strain>
    </source>
</reference>
<proteinExistence type="predicted"/>
<accession>A0A6H2A0N2</accession>
<gene>
    <name evidence="1" type="ORF">TM448A03308_0008</name>
</gene>
<sequence>MNKKEVMIKQILEYKPKLDRDILYKQTYSNIIFLWKMLTLHELSKIASKLHNGMK</sequence>
<organism evidence="1">
    <name type="scientific">viral metagenome</name>
    <dbReference type="NCBI Taxonomy" id="1070528"/>
    <lineage>
        <taxon>unclassified sequences</taxon>
        <taxon>metagenomes</taxon>
        <taxon>organismal metagenomes</taxon>
    </lineage>
</organism>
<protein>
    <submittedName>
        <fullName evidence="1">Uncharacterized protein</fullName>
    </submittedName>
</protein>